<protein>
    <submittedName>
        <fullName evidence="2">Uncharacterized protein</fullName>
    </submittedName>
</protein>
<feature type="compositionally biased region" description="Basic and acidic residues" evidence="1">
    <location>
        <begin position="65"/>
        <end position="80"/>
    </location>
</feature>
<dbReference type="AlphaFoldDB" id="A0A411HNI1"/>
<feature type="region of interest" description="Disordered" evidence="1">
    <location>
        <begin position="57"/>
        <end position="80"/>
    </location>
</feature>
<organism evidence="2 3">
    <name type="scientific">Pseudolysobacter antarcticus</name>
    <dbReference type="NCBI Taxonomy" id="2511995"/>
    <lineage>
        <taxon>Bacteria</taxon>
        <taxon>Pseudomonadati</taxon>
        <taxon>Pseudomonadota</taxon>
        <taxon>Gammaproteobacteria</taxon>
        <taxon>Lysobacterales</taxon>
        <taxon>Rhodanobacteraceae</taxon>
        <taxon>Pseudolysobacter</taxon>
    </lineage>
</organism>
<sequence>MKATEKPARFEGFTHQAAMARMPTRTTSASADKHPDMQRSHIAAKIIARARKGVFLQPQRSCRKTGPDLARKKRDDQGSR</sequence>
<gene>
    <name evidence="2" type="ORF">ELE36_17640</name>
</gene>
<evidence type="ECO:0000313" key="2">
    <source>
        <dbReference type="EMBL" id="QBB72040.1"/>
    </source>
</evidence>
<evidence type="ECO:0000256" key="1">
    <source>
        <dbReference type="SAM" id="MobiDB-lite"/>
    </source>
</evidence>
<dbReference type="RefSeq" id="WP_129835632.1">
    <property type="nucleotide sequence ID" value="NZ_CP035704.1"/>
</dbReference>
<evidence type="ECO:0000313" key="3">
    <source>
        <dbReference type="Proteomes" id="UP000291562"/>
    </source>
</evidence>
<proteinExistence type="predicted"/>
<reference evidence="2 3" key="1">
    <citation type="submission" date="2019-01" db="EMBL/GenBank/DDBJ databases">
        <title>Pseudolysobacter antarctica gen. nov., sp. nov., isolated from Fildes Peninsula, Antarctica.</title>
        <authorList>
            <person name="Wei Z."/>
            <person name="Peng F."/>
        </authorList>
    </citation>
    <scope>NUCLEOTIDE SEQUENCE [LARGE SCALE GENOMIC DNA]</scope>
    <source>
        <strain evidence="2 3">AQ6-296</strain>
    </source>
</reference>
<feature type="region of interest" description="Disordered" evidence="1">
    <location>
        <begin position="1"/>
        <end position="37"/>
    </location>
</feature>
<dbReference type="KEGG" id="xbc:ELE36_17640"/>
<dbReference type="EMBL" id="CP035704">
    <property type="protein sequence ID" value="QBB72040.1"/>
    <property type="molecule type" value="Genomic_DNA"/>
</dbReference>
<dbReference type="Proteomes" id="UP000291562">
    <property type="component" value="Chromosome"/>
</dbReference>
<keyword evidence="3" id="KW-1185">Reference proteome</keyword>
<name>A0A411HNI1_9GAMM</name>
<accession>A0A411HNI1</accession>